<name>A0ABX0FM78_9BURK</name>
<evidence type="ECO:0008006" key="3">
    <source>
        <dbReference type="Google" id="ProtNLM"/>
    </source>
</evidence>
<gene>
    <name evidence="1" type="ORF">GW587_15350</name>
</gene>
<reference evidence="1 2" key="1">
    <citation type="submission" date="2020-01" db="EMBL/GenBank/DDBJ databases">
        <authorList>
            <person name="Lee S.D."/>
        </authorList>
    </citation>
    <scope>NUCLEOTIDE SEQUENCE [LARGE SCALE GENOMIC DNA]</scope>
    <source>
        <strain evidence="1 2">SAP-35</strain>
    </source>
</reference>
<dbReference type="Proteomes" id="UP000666369">
    <property type="component" value="Unassembled WGS sequence"/>
</dbReference>
<reference evidence="2" key="2">
    <citation type="submission" date="2023-07" db="EMBL/GenBank/DDBJ databases">
        <title>Duganella aceri sp. nov., isolated from tree sap.</title>
        <authorList>
            <person name="Kim I.S."/>
        </authorList>
    </citation>
    <scope>NUCLEOTIDE SEQUENCE [LARGE SCALE GENOMIC DNA]</scope>
    <source>
        <strain evidence="2">SAP-35</strain>
    </source>
</reference>
<comment type="caution">
    <text evidence="1">The sequence shown here is derived from an EMBL/GenBank/DDBJ whole genome shotgun (WGS) entry which is preliminary data.</text>
</comment>
<proteinExistence type="predicted"/>
<dbReference type="EMBL" id="JAADJT010000006">
    <property type="protein sequence ID" value="NGZ85627.1"/>
    <property type="molecule type" value="Genomic_DNA"/>
</dbReference>
<accession>A0ABX0FM78</accession>
<sequence>MLLAVAGVTAGAAQLRSDHPIIGTWRITLPDGSCSETYRIRADGTTLVFSHEEVAESTFVITDQPDKNGFYKEVDTIVKDNGKSDCTGEITQPGRAVTNYLQFHPSGDMFLMCVERSLDRCIGPFVRVRGSAI</sequence>
<organism evidence="1 2">
    <name type="scientific">Duganella aceris</name>
    <dbReference type="NCBI Taxonomy" id="2703883"/>
    <lineage>
        <taxon>Bacteria</taxon>
        <taxon>Pseudomonadati</taxon>
        <taxon>Pseudomonadota</taxon>
        <taxon>Betaproteobacteria</taxon>
        <taxon>Burkholderiales</taxon>
        <taxon>Oxalobacteraceae</taxon>
        <taxon>Telluria group</taxon>
        <taxon>Duganella</taxon>
    </lineage>
</organism>
<protein>
    <recommendedName>
        <fullName evidence="3">Lipocalin-like domain-containing protein</fullName>
    </recommendedName>
</protein>
<keyword evidence="2" id="KW-1185">Reference proteome</keyword>
<evidence type="ECO:0000313" key="1">
    <source>
        <dbReference type="EMBL" id="NGZ85627.1"/>
    </source>
</evidence>
<evidence type="ECO:0000313" key="2">
    <source>
        <dbReference type="Proteomes" id="UP000666369"/>
    </source>
</evidence>